<name>A0A2H9M726_HUBC1</name>
<dbReference type="AlphaFoldDB" id="A0A2H9M726"/>
<sequence>MLIIIDTNAWIAGVRQKVDIFRELNRLFGEYELLVSSFICEELIKVAKKTKKGKDKQAAKIALDLIKIRKLKITETNSNQDIDSNIIDLIKNLRHQNKEIVLVTNDKDLQARAKYIGAKIIAWKRGKILDTI</sequence>
<dbReference type="Gene3D" id="3.40.50.1010">
    <property type="entry name" value="5'-nuclease"/>
    <property type="match status" value="1"/>
</dbReference>
<dbReference type="InterPro" id="IPR041120">
    <property type="entry name" value="PIN_9"/>
</dbReference>
<dbReference type="SUPFAM" id="SSF88723">
    <property type="entry name" value="PIN domain-like"/>
    <property type="match status" value="1"/>
</dbReference>
<evidence type="ECO:0000259" key="1">
    <source>
        <dbReference type="SMART" id="SM00670"/>
    </source>
</evidence>
<evidence type="ECO:0000313" key="5">
    <source>
        <dbReference type="Proteomes" id="UP000230477"/>
    </source>
</evidence>
<organism evidence="2 5">
    <name type="scientific">Huberarchaeum crystalense</name>
    <dbReference type="NCBI Taxonomy" id="2014257"/>
    <lineage>
        <taxon>Archaea</taxon>
        <taxon>Candidatus Huberarchaeota</taxon>
        <taxon>Candidatus Huberarchaeia</taxon>
        <taxon>Candidatus Huberarchaeales</taxon>
        <taxon>Candidatus Huberarchaeaceae</taxon>
        <taxon>Candidatus Huberarchaeum</taxon>
    </lineage>
</organism>
<protein>
    <recommendedName>
        <fullName evidence="1">PIN domain-containing protein</fullName>
    </recommendedName>
</protein>
<accession>A0A2H9M726</accession>
<dbReference type="Pfam" id="PF18477">
    <property type="entry name" value="PIN_9"/>
    <property type="match status" value="1"/>
</dbReference>
<dbReference type="SMART" id="SM00670">
    <property type="entry name" value="PINc"/>
    <property type="match status" value="1"/>
</dbReference>
<dbReference type="EMBL" id="PETW01000027">
    <property type="protein sequence ID" value="PIV46385.1"/>
    <property type="molecule type" value="Genomic_DNA"/>
</dbReference>
<proteinExistence type="predicted"/>
<reference evidence="4 5" key="1">
    <citation type="submission" date="2017-09" db="EMBL/GenBank/DDBJ databases">
        <title>Depth-based differentiation of microbial function through sediment-hosted aquifers and enrichment of novel symbionts in the deep terrestrial subsurface.</title>
        <authorList>
            <person name="Probst A.J."/>
            <person name="Ladd B."/>
            <person name="Jarett J.K."/>
            <person name="Geller-Mcgrath D.E."/>
            <person name="Sieber C.M.K."/>
            <person name="Emerson J.B."/>
            <person name="Anantharaman K."/>
            <person name="Thomas B.C."/>
            <person name="Malmstrom R."/>
            <person name="Stieglmeier M."/>
            <person name="Klingl A."/>
            <person name="Woyke T."/>
            <person name="Ryan C.M."/>
            <person name="Banfield J.F."/>
        </authorList>
    </citation>
    <scope>NUCLEOTIDE SEQUENCE [LARGE SCALE GENOMIC DNA]</scope>
</reference>
<dbReference type="Proteomes" id="UP000228874">
    <property type="component" value="Unassembled WGS sequence"/>
</dbReference>
<gene>
    <name evidence="2" type="ORF">COS22_01690</name>
    <name evidence="3" type="ORF">COY63_01930</name>
</gene>
<dbReference type="InterPro" id="IPR029060">
    <property type="entry name" value="PIN-like_dom_sf"/>
</dbReference>
<reference evidence="2" key="2">
    <citation type="submission" date="2017-09" db="EMBL/GenBank/DDBJ databases">
        <title>Depth-based differentiation of microbial function through sediment-hosted aquifers and enrichment of novel symbionts in the deep terrestrial subsurface.</title>
        <authorList>
            <person name="Probst A.J."/>
            <person name="Ladd B."/>
            <person name="Jarett J.K."/>
            <person name="Geller-Mcgrath D.E."/>
            <person name="Sieber C.M."/>
            <person name="Emerson J.B."/>
            <person name="Anantharaman K."/>
            <person name="Thomas B.C."/>
            <person name="Malmstrom R."/>
            <person name="Stieglmeier M."/>
            <person name="Klingl A."/>
            <person name="Woyke T."/>
            <person name="Ryan C.M."/>
            <person name="Banfield J.F."/>
        </authorList>
    </citation>
    <scope>NUCLEOTIDE SEQUENCE [LARGE SCALE GENOMIC DNA]</scope>
    <source>
        <strain evidence="2">CG02_land_8_20_14_3_00_31_209</strain>
        <strain evidence="3">CG_4_10_14_0_8_um_filter_31_133</strain>
    </source>
</reference>
<dbReference type="EMBL" id="PFMG01000047">
    <property type="protein sequence ID" value="PIY99747.1"/>
    <property type="molecule type" value="Genomic_DNA"/>
</dbReference>
<evidence type="ECO:0000313" key="2">
    <source>
        <dbReference type="EMBL" id="PIV46385.1"/>
    </source>
</evidence>
<dbReference type="InterPro" id="IPR002716">
    <property type="entry name" value="PIN_dom"/>
</dbReference>
<dbReference type="Proteomes" id="UP000230477">
    <property type="component" value="Unassembled WGS sequence"/>
</dbReference>
<feature type="domain" description="PIN" evidence="1">
    <location>
        <begin position="1"/>
        <end position="111"/>
    </location>
</feature>
<comment type="caution">
    <text evidence="2">The sequence shown here is derived from an EMBL/GenBank/DDBJ whole genome shotgun (WGS) entry which is preliminary data.</text>
</comment>
<evidence type="ECO:0000313" key="3">
    <source>
        <dbReference type="EMBL" id="PIY99747.1"/>
    </source>
</evidence>
<evidence type="ECO:0000313" key="4">
    <source>
        <dbReference type="Proteomes" id="UP000228874"/>
    </source>
</evidence>
<accession>A0A2H9P8D6</accession>